<sequence>MKIYTINKTKASYQLFDDHEILVGEIVFDYILRRNIKIKTDHQLFTLKRSGFAGNTWKFLDEKGKLAVMIDSSNRMFYYGHPYTDIYAIKIKGRWNSATYLLNHRDDSLLMSMQYRNLFFTRKYHLEVEDHFPHALVMLAFLCYNIEIIEN</sequence>
<gene>
    <name evidence="1" type="ORF">SAMN05444408_10637</name>
</gene>
<dbReference type="AlphaFoldDB" id="A0A1M4XFY5"/>
<name>A0A1M4XFY5_9FLAO</name>
<proteinExistence type="predicted"/>
<accession>A0A1M4XFY5</accession>
<keyword evidence="2" id="KW-1185">Reference proteome</keyword>
<evidence type="ECO:0000313" key="1">
    <source>
        <dbReference type="EMBL" id="SHE92253.1"/>
    </source>
</evidence>
<protein>
    <recommendedName>
        <fullName evidence="3">LURP-one-related</fullName>
    </recommendedName>
</protein>
<dbReference type="RefSeq" id="WP_072884515.1">
    <property type="nucleotide sequence ID" value="NZ_FQVO01000006.1"/>
</dbReference>
<evidence type="ECO:0000313" key="2">
    <source>
        <dbReference type="Proteomes" id="UP000184236"/>
    </source>
</evidence>
<dbReference type="Proteomes" id="UP000184236">
    <property type="component" value="Unassembled WGS sequence"/>
</dbReference>
<dbReference type="OrthoDB" id="1261472at2"/>
<dbReference type="EMBL" id="FQVO01000006">
    <property type="protein sequence ID" value="SHE92253.1"/>
    <property type="molecule type" value="Genomic_DNA"/>
</dbReference>
<evidence type="ECO:0008006" key="3">
    <source>
        <dbReference type="Google" id="ProtNLM"/>
    </source>
</evidence>
<reference evidence="2" key="1">
    <citation type="submission" date="2016-11" db="EMBL/GenBank/DDBJ databases">
        <authorList>
            <person name="Varghese N."/>
            <person name="Submissions S."/>
        </authorList>
    </citation>
    <scope>NUCLEOTIDE SEQUENCE [LARGE SCALE GENOMIC DNA]</scope>
    <source>
        <strain evidence="2">DSM 26898</strain>
    </source>
</reference>
<organism evidence="1 2">
    <name type="scientific">Chryseobacterium takakiae</name>
    <dbReference type="NCBI Taxonomy" id="1302685"/>
    <lineage>
        <taxon>Bacteria</taxon>
        <taxon>Pseudomonadati</taxon>
        <taxon>Bacteroidota</taxon>
        <taxon>Flavobacteriia</taxon>
        <taxon>Flavobacteriales</taxon>
        <taxon>Weeksellaceae</taxon>
        <taxon>Chryseobacterium group</taxon>
        <taxon>Chryseobacterium</taxon>
    </lineage>
</organism>